<keyword evidence="2" id="KW-1185">Reference proteome</keyword>
<name>A0A1Y3AQN0_EURMA</name>
<evidence type="ECO:0000313" key="2">
    <source>
        <dbReference type="Proteomes" id="UP000194236"/>
    </source>
</evidence>
<dbReference type="Proteomes" id="UP000194236">
    <property type="component" value="Unassembled WGS sequence"/>
</dbReference>
<accession>A0A1Y3AQN0</accession>
<dbReference type="EMBL" id="MUJZ01070287">
    <property type="protein sequence ID" value="OTF69485.1"/>
    <property type="molecule type" value="Genomic_DNA"/>
</dbReference>
<gene>
    <name evidence="1" type="ORF">BLA29_009167</name>
</gene>
<reference evidence="1 2" key="1">
    <citation type="submission" date="2017-03" db="EMBL/GenBank/DDBJ databases">
        <title>Genome Survey of Euroglyphus maynei.</title>
        <authorList>
            <person name="Arlian L.G."/>
            <person name="Morgan M.S."/>
            <person name="Rider S.D."/>
        </authorList>
    </citation>
    <scope>NUCLEOTIDE SEQUENCE [LARGE SCALE GENOMIC DNA]</scope>
    <source>
        <strain evidence="1">Arlian Lab</strain>
        <tissue evidence="1">Whole body</tissue>
    </source>
</reference>
<protein>
    <submittedName>
        <fullName evidence="1">Uncharacterized protein</fullName>
    </submittedName>
</protein>
<evidence type="ECO:0000313" key="1">
    <source>
        <dbReference type="EMBL" id="OTF69485.1"/>
    </source>
</evidence>
<proteinExistence type="predicted"/>
<comment type="caution">
    <text evidence="1">The sequence shown here is derived from an EMBL/GenBank/DDBJ whole genome shotgun (WGS) entry which is preliminary data.</text>
</comment>
<sequence>MDYMMSYHHWFISKIVYHPFIRVIYVMKNKYLNG</sequence>
<organism evidence="1 2">
    <name type="scientific">Euroglyphus maynei</name>
    <name type="common">Mayne's house dust mite</name>
    <dbReference type="NCBI Taxonomy" id="6958"/>
    <lineage>
        <taxon>Eukaryota</taxon>
        <taxon>Metazoa</taxon>
        <taxon>Ecdysozoa</taxon>
        <taxon>Arthropoda</taxon>
        <taxon>Chelicerata</taxon>
        <taxon>Arachnida</taxon>
        <taxon>Acari</taxon>
        <taxon>Acariformes</taxon>
        <taxon>Sarcoptiformes</taxon>
        <taxon>Astigmata</taxon>
        <taxon>Psoroptidia</taxon>
        <taxon>Analgoidea</taxon>
        <taxon>Pyroglyphidae</taxon>
        <taxon>Pyroglyphinae</taxon>
        <taxon>Euroglyphus</taxon>
    </lineage>
</organism>
<dbReference type="AlphaFoldDB" id="A0A1Y3AQN0"/>